<sequence>MKKHTIYGIKSSAKDEKIIVQRVNDYLKTLDRTMSKTKSKSMLEARLPFVLKYFYWNLNKGTGTWFELFRNEDIEGKYYNNSNKECGWILKTRIDLTHPCYEKNKTENFLLDILKSIEFEIITIKESDTDLE</sequence>
<organism evidence="1 2">
    <name type="scientific">Polaribacter reichenbachii</name>
    <dbReference type="NCBI Taxonomy" id="996801"/>
    <lineage>
        <taxon>Bacteria</taxon>
        <taxon>Pseudomonadati</taxon>
        <taxon>Bacteroidota</taxon>
        <taxon>Flavobacteriia</taxon>
        <taxon>Flavobacteriales</taxon>
        <taxon>Flavobacteriaceae</taxon>
    </lineage>
</organism>
<proteinExistence type="predicted"/>
<dbReference type="OrthoDB" id="2599602at2"/>
<gene>
    <name evidence="1" type="ORF">LPB301_05625</name>
</gene>
<evidence type="ECO:0000313" key="2">
    <source>
        <dbReference type="Proteomes" id="UP000092612"/>
    </source>
</evidence>
<dbReference type="Proteomes" id="UP000092612">
    <property type="component" value="Unassembled WGS sequence"/>
</dbReference>
<comment type="caution">
    <text evidence="1">The sequence shown here is derived from an EMBL/GenBank/DDBJ whole genome shotgun (WGS) entry which is preliminary data.</text>
</comment>
<protein>
    <submittedName>
        <fullName evidence="1">Uncharacterized protein</fullName>
    </submittedName>
</protein>
<name>A0A1B8U480_9FLAO</name>
<accession>A0A1B8U480</accession>
<dbReference type="AlphaFoldDB" id="A0A1B8U480"/>
<evidence type="ECO:0000313" key="1">
    <source>
        <dbReference type="EMBL" id="OBY66680.1"/>
    </source>
</evidence>
<reference evidence="2" key="1">
    <citation type="submission" date="2016-02" db="EMBL/GenBank/DDBJ databases">
        <title>Paenibacillus sp. LPB0068, isolated from Crassostrea gigas.</title>
        <authorList>
            <person name="Shin S.-K."/>
            <person name="Yi H."/>
        </authorList>
    </citation>
    <scope>NUCLEOTIDE SEQUENCE [LARGE SCALE GENOMIC DNA]</scope>
    <source>
        <strain evidence="2">KCTC 23969</strain>
    </source>
</reference>
<dbReference type="KEGG" id="prn:BW723_14555"/>
<dbReference type="RefSeq" id="WP_068358859.1">
    <property type="nucleotide sequence ID" value="NZ_CP019337.1"/>
</dbReference>
<dbReference type="EMBL" id="LSFL01000012">
    <property type="protein sequence ID" value="OBY66680.1"/>
    <property type="molecule type" value="Genomic_DNA"/>
</dbReference>
<keyword evidence="2" id="KW-1185">Reference proteome</keyword>
<dbReference type="STRING" id="996801.BW723_14555"/>